<accession>A0A0C4EES1</accession>
<reference evidence="7" key="2">
    <citation type="submission" date="2010-05" db="EMBL/GenBank/DDBJ databases">
        <title>The genome sequence of Magnaporthe poae strain ATCC 64411.</title>
        <authorList>
            <person name="Ma L.-J."/>
            <person name="Dead R."/>
            <person name="Young S."/>
            <person name="Zeng Q."/>
            <person name="Koehrsen M."/>
            <person name="Alvarado L."/>
            <person name="Berlin A."/>
            <person name="Chapman S.B."/>
            <person name="Chen Z."/>
            <person name="Freedman E."/>
            <person name="Gellesch M."/>
            <person name="Goldberg J."/>
            <person name="Griggs A."/>
            <person name="Gujja S."/>
            <person name="Heilman E.R."/>
            <person name="Heiman D."/>
            <person name="Hepburn T."/>
            <person name="Howarth C."/>
            <person name="Jen D."/>
            <person name="Larson L."/>
            <person name="Mehta T."/>
            <person name="Neiman D."/>
            <person name="Pearson M."/>
            <person name="Roberts A."/>
            <person name="Saif S."/>
            <person name="Shea T."/>
            <person name="Shenoy N."/>
            <person name="Sisk P."/>
            <person name="Stolte C."/>
            <person name="Sykes S."/>
            <person name="Walk T."/>
            <person name="White J."/>
            <person name="Yandava C."/>
            <person name="Haas B."/>
            <person name="Nusbaum C."/>
            <person name="Birren B."/>
        </authorList>
    </citation>
    <scope>NUCLEOTIDE SEQUENCE [LARGE SCALE GENOMIC DNA]</scope>
    <source>
        <strain evidence="7">ATCC 64411 / 73-15</strain>
    </source>
</reference>
<evidence type="ECO:0000259" key="4">
    <source>
        <dbReference type="PROSITE" id="PS50800"/>
    </source>
</evidence>
<dbReference type="PANTHER" id="PTHR46551:SF1">
    <property type="entry name" value="SAP DOMAIN-CONTAINING RIBONUCLEOPROTEIN"/>
    <property type="match status" value="1"/>
</dbReference>
<dbReference type="Gene3D" id="1.10.720.30">
    <property type="entry name" value="SAP domain"/>
    <property type="match status" value="1"/>
</dbReference>
<feature type="region of interest" description="Disordered" evidence="3">
    <location>
        <begin position="38"/>
        <end position="60"/>
    </location>
</feature>
<reference evidence="5" key="3">
    <citation type="submission" date="2011-03" db="EMBL/GenBank/DDBJ databases">
        <title>Annotation of Magnaporthe poae ATCC 64411.</title>
        <authorList>
            <person name="Ma L.-J."/>
            <person name="Dead R."/>
            <person name="Young S.K."/>
            <person name="Zeng Q."/>
            <person name="Gargeya S."/>
            <person name="Fitzgerald M."/>
            <person name="Haas B."/>
            <person name="Abouelleil A."/>
            <person name="Alvarado L."/>
            <person name="Arachchi H.M."/>
            <person name="Berlin A."/>
            <person name="Brown A."/>
            <person name="Chapman S.B."/>
            <person name="Chen Z."/>
            <person name="Dunbar C."/>
            <person name="Freedman E."/>
            <person name="Gearin G."/>
            <person name="Gellesch M."/>
            <person name="Goldberg J."/>
            <person name="Griggs A."/>
            <person name="Gujja S."/>
            <person name="Heiman D."/>
            <person name="Howarth C."/>
            <person name="Larson L."/>
            <person name="Lui A."/>
            <person name="MacDonald P.J.P."/>
            <person name="Mehta T."/>
            <person name="Montmayeur A."/>
            <person name="Murphy C."/>
            <person name="Neiman D."/>
            <person name="Pearson M."/>
            <person name="Priest M."/>
            <person name="Roberts A."/>
            <person name="Saif S."/>
            <person name="Shea T."/>
            <person name="Shenoy N."/>
            <person name="Sisk P."/>
            <person name="Stolte C."/>
            <person name="Sykes S."/>
            <person name="Yandava C."/>
            <person name="Wortman J."/>
            <person name="Nusbaum C."/>
            <person name="Birren B."/>
        </authorList>
    </citation>
    <scope>NUCLEOTIDE SEQUENCE</scope>
    <source>
        <strain evidence="5">ATCC 64411</strain>
    </source>
</reference>
<sequence>MAPSEYASMKVPELKKLLGERGLVQSGNKADLIARLQENDSAQQSKPAAAEGNDSRLLAS</sequence>
<dbReference type="EMBL" id="GL876980">
    <property type="protein sequence ID" value="KLU92304.1"/>
    <property type="molecule type" value="Genomic_DNA"/>
</dbReference>
<dbReference type="GO" id="GO:0005634">
    <property type="term" value="C:nucleus"/>
    <property type="evidence" value="ECO:0007669"/>
    <property type="project" value="TreeGrafter"/>
</dbReference>
<dbReference type="eggNOG" id="KOG4259">
    <property type="taxonomic scope" value="Eukaryota"/>
</dbReference>
<evidence type="ECO:0000256" key="3">
    <source>
        <dbReference type="SAM" id="MobiDB-lite"/>
    </source>
</evidence>
<dbReference type="InterPro" id="IPR052240">
    <property type="entry name" value="SAP_domain_ribonucleoprotein"/>
</dbReference>
<organism evidence="6 7">
    <name type="scientific">Magnaporthiopsis poae (strain ATCC 64411 / 73-15)</name>
    <name type="common">Kentucky bluegrass fungus</name>
    <name type="synonym">Magnaporthe poae</name>
    <dbReference type="NCBI Taxonomy" id="644358"/>
    <lineage>
        <taxon>Eukaryota</taxon>
        <taxon>Fungi</taxon>
        <taxon>Dikarya</taxon>
        <taxon>Ascomycota</taxon>
        <taxon>Pezizomycotina</taxon>
        <taxon>Sordariomycetes</taxon>
        <taxon>Sordariomycetidae</taxon>
        <taxon>Magnaporthales</taxon>
        <taxon>Magnaporthaceae</taxon>
        <taxon>Magnaporthiopsis</taxon>
    </lineage>
</organism>
<dbReference type="PROSITE" id="PS50800">
    <property type="entry name" value="SAP"/>
    <property type="match status" value="1"/>
</dbReference>
<dbReference type="InterPro" id="IPR003034">
    <property type="entry name" value="SAP_dom"/>
</dbReference>
<keyword evidence="1" id="KW-0597">Phosphoprotein</keyword>
<dbReference type="AlphaFoldDB" id="A0A0C4EES1"/>
<dbReference type="EnsemblFungi" id="MAPG_11250T0">
    <property type="protein sequence ID" value="MAPG_11250T0"/>
    <property type="gene ID" value="MAPG_11250"/>
</dbReference>
<evidence type="ECO:0000313" key="7">
    <source>
        <dbReference type="Proteomes" id="UP000011715"/>
    </source>
</evidence>
<evidence type="ECO:0000313" key="6">
    <source>
        <dbReference type="EnsemblFungi" id="MAPG_11250T0"/>
    </source>
</evidence>
<dbReference type="InterPro" id="IPR036361">
    <property type="entry name" value="SAP_dom_sf"/>
</dbReference>
<dbReference type="GO" id="GO:0016973">
    <property type="term" value="P:poly(A)+ mRNA export from nucleus"/>
    <property type="evidence" value="ECO:0007669"/>
    <property type="project" value="TreeGrafter"/>
</dbReference>
<evidence type="ECO:0000313" key="5">
    <source>
        <dbReference type="EMBL" id="KLU92304.1"/>
    </source>
</evidence>
<evidence type="ECO:0000256" key="2">
    <source>
        <dbReference type="ARBA" id="ARBA00046328"/>
    </source>
</evidence>
<reference evidence="6" key="4">
    <citation type="journal article" date="2015" name="G3 (Bethesda)">
        <title>Genome sequences of three phytopathogenic species of the Magnaporthaceae family of fungi.</title>
        <authorList>
            <person name="Okagaki L.H."/>
            <person name="Nunes C.C."/>
            <person name="Sailsbery J."/>
            <person name="Clay B."/>
            <person name="Brown D."/>
            <person name="John T."/>
            <person name="Oh Y."/>
            <person name="Young N."/>
            <person name="Fitzgerald M."/>
            <person name="Haas B.J."/>
            <person name="Zeng Q."/>
            <person name="Young S."/>
            <person name="Adiconis X."/>
            <person name="Fan L."/>
            <person name="Levin J.Z."/>
            <person name="Mitchell T.K."/>
            <person name="Okubara P.A."/>
            <person name="Farman M.L."/>
            <person name="Kohn L.M."/>
            <person name="Birren B."/>
            <person name="Ma L.-J."/>
            <person name="Dean R.A."/>
        </authorList>
    </citation>
    <scope>NUCLEOTIDE SEQUENCE</scope>
    <source>
        <strain evidence="6">ATCC 64411 / 73-15</strain>
    </source>
</reference>
<proteinExistence type="inferred from homology"/>
<dbReference type="VEuPathDB" id="FungiDB:MAPG_11250"/>
<dbReference type="PANTHER" id="PTHR46551">
    <property type="entry name" value="SAP DOMAIN-CONTAINING RIBONUCLEOPROTEIN"/>
    <property type="match status" value="1"/>
</dbReference>
<gene>
    <name evidence="5" type="ORF">MAPG_11250</name>
</gene>
<dbReference type="Pfam" id="PF02037">
    <property type="entry name" value="SAP"/>
    <property type="match status" value="1"/>
</dbReference>
<comment type="similarity">
    <text evidence="2">Belongs to the SAP domain-containing ribonucleoprotein family.</text>
</comment>
<name>A0A0C4EES1_MAGP6</name>
<dbReference type="STRING" id="644358.A0A0C4EES1"/>
<dbReference type="SMART" id="SM00513">
    <property type="entry name" value="SAP"/>
    <property type="match status" value="1"/>
</dbReference>
<reference evidence="6" key="5">
    <citation type="submission" date="2015-06" db="UniProtKB">
        <authorList>
            <consortium name="EnsemblFungi"/>
        </authorList>
    </citation>
    <scope>IDENTIFICATION</scope>
    <source>
        <strain evidence="6">ATCC 64411</strain>
    </source>
</reference>
<dbReference type="Proteomes" id="UP000011715">
    <property type="component" value="Unassembled WGS sequence"/>
</dbReference>
<feature type="domain" description="SAP" evidence="4">
    <location>
        <begin position="6"/>
        <end position="40"/>
    </location>
</feature>
<evidence type="ECO:0000256" key="1">
    <source>
        <dbReference type="ARBA" id="ARBA00022553"/>
    </source>
</evidence>
<protein>
    <recommendedName>
        <fullName evidence="4">SAP domain-containing protein</fullName>
    </recommendedName>
</protein>
<keyword evidence="7" id="KW-1185">Reference proteome</keyword>
<dbReference type="OrthoDB" id="445357at2759"/>
<reference evidence="5" key="1">
    <citation type="submission" date="2010-05" db="EMBL/GenBank/DDBJ databases">
        <title>The Genome Sequence of Magnaporthe poae strain ATCC 64411.</title>
        <authorList>
            <consortium name="The Broad Institute Genome Sequencing Platform"/>
            <consortium name="Broad Institute Genome Sequencing Center for Infectious Disease"/>
            <person name="Ma L.-J."/>
            <person name="Dead R."/>
            <person name="Young S."/>
            <person name="Zeng Q."/>
            <person name="Koehrsen M."/>
            <person name="Alvarado L."/>
            <person name="Berlin A."/>
            <person name="Chapman S.B."/>
            <person name="Chen Z."/>
            <person name="Freedman E."/>
            <person name="Gellesch M."/>
            <person name="Goldberg J."/>
            <person name="Griggs A."/>
            <person name="Gujja S."/>
            <person name="Heilman E.R."/>
            <person name="Heiman D."/>
            <person name="Hepburn T."/>
            <person name="Howarth C."/>
            <person name="Jen D."/>
            <person name="Larson L."/>
            <person name="Mehta T."/>
            <person name="Neiman D."/>
            <person name="Pearson M."/>
            <person name="Roberts A."/>
            <person name="Saif S."/>
            <person name="Shea T."/>
            <person name="Shenoy N."/>
            <person name="Sisk P."/>
            <person name="Stolte C."/>
            <person name="Sykes S."/>
            <person name="Walk T."/>
            <person name="White J."/>
            <person name="Yandava C."/>
            <person name="Haas B."/>
            <person name="Nusbaum C."/>
            <person name="Birren B."/>
        </authorList>
    </citation>
    <scope>NUCLEOTIDE SEQUENCE</scope>
    <source>
        <strain evidence="5">ATCC 64411</strain>
    </source>
</reference>
<dbReference type="SUPFAM" id="SSF68906">
    <property type="entry name" value="SAP domain"/>
    <property type="match status" value="1"/>
</dbReference>
<dbReference type="EMBL" id="ADBL01002769">
    <property type="status" value="NOT_ANNOTATED_CDS"/>
    <property type="molecule type" value="Genomic_DNA"/>
</dbReference>